<organism evidence="12 13">
    <name type="scientific">Fimbriimonas ginsengisoli</name>
    <dbReference type="NCBI Taxonomy" id="1005039"/>
    <lineage>
        <taxon>Bacteria</taxon>
        <taxon>Bacillati</taxon>
        <taxon>Armatimonadota</taxon>
        <taxon>Fimbriimonadia</taxon>
        <taxon>Fimbriimonadales</taxon>
        <taxon>Fimbriimonadaceae</taxon>
        <taxon>Fimbriimonas</taxon>
    </lineage>
</organism>
<dbReference type="InterPro" id="IPR005644">
    <property type="entry name" value="NolW-like"/>
</dbReference>
<evidence type="ECO:0000313" key="13">
    <source>
        <dbReference type="Proteomes" id="UP000727962"/>
    </source>
</evidence>
<reference evidence="12" key="1">
    <citation type="submission" date="2020-07" db="EMBL/GenBank/DDBJ databases">
        <title>Huge and variable diversity of episymbiotic CPR bacteria and DPANN archaea in groundwater ecosystems.</title>
        <authorList>
            <person name="He C.Y."/>
            <person name="Keren R."/>
            <person name="Whittaker M."/>
            <person name="Farag I.F."/>
            <person name="Doudna J."/>
            <person name="Cate J.H.D."/>
            <person name="Banfield J.F."/>
        </authorList>
    </citation>
    <scope>NUCLEOTIDE SEQUENCE</scope>
    <source>
        <strain evidence="12">NC_groundwater_17_Pr7_B-0.1um_64_12</strain>
    </source>
</reference>
<dbReference type="Pfam" id="PF21305">
    <property type="entry name" value="type_II_gspD_N0"/>
    <property type="match status" value="1"/>
</dbReference>
<evidence type="ECO:0000259" key="9">
    <source>
        <dbReference type="Pfam" id="PF00263"/>
    </source>
</evidence>
<feature type="region of interest" description="Disordered" evidence="7">
    <location>
        <begin position="462"/>
        <end position="481"/>
    </location>
</feature>
<dbReference type="InterPro" id="IPR004846">
    <property type="entry name" value="T2SS/T3SS_dom"/>
</dbReference>
<feature type="signal peptide" evidence="8">
    <location>
        <begin position="1"/>
        <end position="20"/>
    </location>
</feature>
<accession>A0A931PTR2</accession>
<evidence type="ECO:0000256" key="1">
    <source>
        <dbReference type="ARBA" id="ARBA00004370"/>
    </source>
</evidence>
<comment type="similarity">
    <text evidence="5">Belongs to the bacterial secretin family.</text>
</comment>
<dbReference type="Pfam" id="PF03958">
    <property type="entry name" value="Secretin_N"/>
    <property type="match status" value="3"/>
</dbReference>
<gene>
    <name evidence="12" type="ORF">HYR64_06225</name>
</gene>
<feature type="compositionally biased region" description="Polar residues" evidence="7">
    <location>
        <begin position="775"/>
        <end position="785"/>
    </location>
</feature>
<proteinExistence type="inferred from homology"/>
<dbReference type="EMBL" id="JACOSL010000038">
    <property type="protein sequence ID" value="MBI1756688.1"/>
    <property type="molecule type" value="Genomic_DNA"/>
</dbReference>
<feature type="chain" id="PRO_5036736551" description="Type II secretion system protein GspD" evidence="8">
    <location>
        <begin position="21"/>
        <end position="813"/>
    </location>
</feature>
<dbReference type="AlphaFoldDB" id="A0A931PTR2"/>
<protein>
    <recommendedName>
        <fullName evidence="14">Type II secretion system protein GspD</fullName>
    </recommendedName>
</protein>
<feature type="domain" description="NolW-like" evidence="10">
    <location>
        <begin position="254"/>
        <end position="345"/>
    </location>
</feature>
<evidence type="ECO:0000256" key="5">
    <source>
        <dbReference type="RuleBase" id="RU004003"/>
    </source>
</evidence>
<dbReference type="InterPro" id="IPR038591">
    <property type="entry name" value="NolW-like_sf"/>
</dbReference>
<keyword evidence="3 8" id="KW-0732">Signal</keyword>
<keyword evidence="4" id="KW-0472">Membrane</keyword>
<evidence type="ECO:0000256" key="4">
    <source>
        <dbReference type="ARBA" id="ARBA00023136"/>
    </source>
</evidence>
<name>A0A931PTR2_FIMGI</name>
<dbReference type="PANTHER" id="PTHR30332">
    <property type="entry name" value="PROBABLE GENERAL SECRETION PATHWAY PROTEIN D"/>
    <property type="match status" value="1"/>
</dbReference>
<dbReference type="Pfam" id="PF00263">
    <property type="entry name" value="Secretin"/>
    <property type="match status" value="1"/>
</dbReference>
<keyword evidence="2" id="KW-0812">Transmembrane</keyword>
<feature type="domain" description="NolW-like" evidence="10">
    <location>
        <begin position="147"/>
        <end position="250"/>
    </location>
</feature>
<comment type="subcellular location">
    <subcellularLocation>
        <location evidence="6">Cell outer membrane</location>
    </subcellularLocation>
    <subcellularLocation>
        <location evidence="1">Membrane</location>
    </subcellularLocation>
</comment>
<dbReference type="InterPro" id="IPR001775">
    <property type="entry name" value="GspD/PilQ"/>
</dbReference>
<dbReference type="Proteomes" id="UP000727962">
    <property type="component" value="Unassembled WGS sequence"/>
</dbReference>
<feature type="region of interest" description="Disordered" evidence="7">
    <location>
        <begin position="770"/>
        <end position="813"/>
    </location>
</feature>
<dbReference type="InterPro" id="IPR004845">
    <property type="entry name" value="T2SS_GspD_CS"/>
</dbReference>
<dbReference type="PROSITE" id="PS00875">
    <property type="entry name" value="T2SP_D"/>
    <property type="match status" value="1"/>
</dbReference>
<dbReference type="Gene3D" id="3.55.50.30">
    <property type="match status" value="1"/>
</dbReference>
<feature type="domain" description="GspD-like N0" evidence="11">
    <location>
        <begin position="44"/>
        <end position="107"/>
    </location>
</feature>
<evidence type="ECO:0000256" key="2">
    <source>
        <dbReference type="ARBA" id="ARBA00022692"/>
    </source>
</evidence>
<feature type="compositionally biased region" description="Low complexity" evidence="7">
    <location>
        <begin position="390"/>
        <end position="407"/>
    </location>
</feature>
<dbReference type="GO" id="GO:0009279">
    <property type="term" value="C:cell outer membrane"/>
    <property type="evidence" value="ECO:0007669"/>
    <property type="project" value="UniProtKB-SubCell"/>
</dbReference>
<evidence type="ECO:0008006" key="14">
    <source>
        <dbReference type="Google" id="ProtNLM"/>
    </source>
</evidence>
<dbReference type="PRINTS" id="PR00811">
    <property type="entry name" value="BCTERIALGSPD"/>
</dbReference>
<dbReference type="GO" id="GO:0015627">
    <property type="term" value="C:type II protein secretion system complex"/>
    <property type="evidence" value="ECO:0007669"/>
    <property type="project" value="TreeGrafter"/>
</dbReference>
<feature type="compositionally biased region" description="Low complexity" evidence="7">
    <location>
        <begin position="415"/>
        <end position="430"/>
    </location>
</feature>
<evidence type="ECO:0000259" key="10">
    <source>
        <dbReference type="Pfam" id="PF03958"/>
    </source>
</evidence>
<feature type="region of interest" description="Disordered" evidence="7">
    <location>
        <begin position="377"/>
        <end position="430"/>
    </location>
</feature>
<dbReference type="GO" id="GO:0009306">
    <property type="term" value="P:protein secretion"/>
    <property type="evidence" value="ECO:0007669"/>
    <property type="project" value="InterPro"/>
</dbReference>
<evidence type="ECO:0000256" key="8">
    <source>
        <dbReference type="SAM" id="SignalP"/>
    </source>
</evidence>
<comment type="caution">
    <text evidence="12">The sequence shown here is derived from an EMBL/GenBank/DDBJ whole genome shotgun (WGS) entry which is preliminary data.</text>
</comment>
<feature type="compositionally biased region" description="Basic and acidic residues" evidence="7">
    <location>
        <begin position="802"/>
        <end position="813"/>
    </location>
</feature>
<dbReference type="InterPro" id="IPR050810">
    <property type="entry name" value="Bact_Secretion_Sys_Channel"/>
</dbReference>
<evidence type="ECO:0000259" key="11">
    <source>
        <dbReference type="Pfam" id="PF21305"/>
    </source>
</evidence>
<keyword evidence="6" id="KW-0813">Transport</keyword>
<feature type="domain" description="Type II/III secretion system secretin-like" evidence="9">
    <location>
        <begin position="601"/>
        <end position="761"/>
    </location>
</feature>
<sequence>MKTFRAIILMLAITPLCAFGQFDTGESPPAWQSFKLNPKIRMKLDFRNANADLVISLFQKTSGITIVKDPALTGGLTITSAAPVSLNDAFQILNTVLGLKSFELKKEGNLLVIRQKAKGGGAPAGLDIAALTGGGGSGGGREQSQLKVYPIKYANSSEVARVINEVFAPEATQANNPFRGGGGFGGGGRFRFGGGNFQLPQAADPNAANRGPTIRASSDDFSNSVIVNAPSKQQRDVEDLIKKIDRQTEQPQQSRVFKLLYAVADDLAPVVQNVLVSNAPTGRGGQGQQNVNFQQRFQQALRFGSAQASFGQVAADSRTNSLIVTATDENLKIVESVIKELDKDIPIQNTTFVFPLANARADQVAALITQALGSRSGTNSQANVARAPSTANRNTQNQNRNQNRPTNFMGGLGGEAAPPADQAVAQQQQQALELALQDPNADAGRLLTSVGVAQGGFFQQILGGQQRPGQTNQQNRGRDEQGRVVSVRDLVGQVTVIPDPNTNSVIVVGSPDSASLVRSILDQLDKIPEQVMIETIVVEATLDTANKLGIEWSLAQPRAFGTQGAVGNASQDFGLQSASPAPTGFKYTLNSGNLTAFLNAIRTDQRFEVLSTPRIFTSNNVQAEINISQSVPYVLSQRLDTNGNLTFNYAFQDVGIVLTVTPRITANGYVTMDVSQTANDLQGFTSFNAPIVNQRQADTTVSVKDGETVILGGIIRSTVSSTVRKIPLLGDIPILGNLFKTTEHDKQKTELMVFLSPHIVRNADEAKRLRERNQGELNPNNQRFVNENLDKDKPSLGPPEKNPQEKPPGDPKP</sequence>
<evidence type="ECO:0000256" key="6">
    <source>
        <dbReference type="RuleBase" id="RU004004"/>
    </source>
</evidence>
<dbReference type="InterPro" id="IPR049371">
    <property type="entry name" value="GspD-like_N0"/>
</dbReference>
<dbReference type="PANTHER" id="PTHR30332:SF24">
    <property type="entry name" value="SECRETIN GSPD-RELATED"/>
    <property type="match status" value="1"/>
</dbReference>
<feature type="domain" description="NolW-like" evidence="10">
    <location>
        <begin position="351"/>
        <end position="530"/>
    </location>
</feature>
<evidence type="ECO:0000256" key="7">
    <source>
        <dbReference type="SAM" id="MobiDB-lite"/>
    </source>
</evidence>
<evidence type="ECO:0000313" key="12">
    <source>
        <dbReference type="EMBL" id="MBI1756688.1"/>
    </source>
</evidence>
<evidence type="ECO:0000256" key="3">
    <source>
        <dbReference type="ARBA" id="ARBA00022729"/>
    </source>
</evidence>
<dbReference type="Gene3D" id="3.30.1370.120">
    <property type="match status" value="3"/>
</dbReference>